<keyword evidence="2" id="KW-1185">Reference proteome</keyword>
<evidence type="ECO:0000313" key="1">
    <source>
        <dbReference type="EMBL" id="KAF9332650.1"/>
    </source>
</evidence>
<sequence>MMHISNVTRPVRFLNEAASFVNTTGSMSFNMTSPELLNLTQYQQTLRKLIHILASVKTTNPQHHHQQQQQSDGLKKVFVGTGGAFVLDTSVIDDHLQLSSSSPSFSQAYPLSFVSSGPVPQLRENAENSHLYFLRLPLNPLIHPIQCQLSARRLCSRQVTFLDRILRRLCAASPGTFMMGYSDGLSGMDPGTEVVYSGENGPTTTTASAPSTTVLSTTKVVEPGKGGKTSLDKSVAHARDHGDQELDHRVAELVGGHVDHLAIAEALPPPLVSAVAKEIKARSNVFLTESVTAASQTAGLDIDEDQEPLNYDFGQVDEIDQLLNVASTVDIDELHDILWT</sequence>
<gene>
    <name evidence="1" type="ORF">BG006_004456</name>
</gene>
<evidence type="ECO:0000313" key="2">
    <source>
        <dbReference type="Proteomes" id="UP000696485"/>
    </source>
</evidence>
<name>A0A9P5VMP2_9FUNG</name>
<organism evidence="1 2">
    <name type="scientific">Podila minutissima</name>
    <dbReference type="NCBI Taxonomy" id="64525"/>
    <lineage>
        <taxon>Eukaryota</taxon>
        <taxon>Fungi</taxon>
        <taxon>Fungi incertae sedis</taxon>
        <taxon>Mucoromycota</taxon>
        <taxon>Mortierellomycotina</taxon>
        <taxon>Mortierellomycetes</taxon>
        <taxon>Mortierellales</taxon>
        <taxon>Mortierellaceae</taxon>
        <taxon>Podila</taxon>
    </lineage>
</organism>
<dbReference type="Proteomes" id="UP000696485">
    <property type="component" value="Unassembled WGS sequence"/>
</dbReference>
<reference evidence="1" key="1">
    <citation type="journal article" date="2020" name="Fungal Divers.">
        <title>Resolving the Mortierellaceae phylogeny through synthesis of multi-gene phylogenetics and phylogenomics.</title>
        <authorList>
            <person name="Vandepol N."/>
            <person name="Liber J."/>
            <person name="Desiro A."/>
            <person name="Na H."/>
            <person name="Kennedy M."/>
            <person name="Barry K."/>
            <person name="Grigoriev I.V."/>
            <person name="Miller A.N."/>
            <person name="O'Donnell K."/>
            <person name="Stajich J.E."/>
            <person name="Bonito G."/>
        </authorList>
    </citation>
    <scope>NUCLEOTIDE SEQUENCE</scope>
    <source>
        <strain evidence="1">NVP1</strain>
    </source>
</reference>
<proteinExistence type="predicted"/>
<accession>A0A9P5VMP2</accession>
<dbReference type="EMBL" id="JAAAUY010000247">
    <property type="protein sequence ID" value="KAF9332650.1"/>
    <property type="molecule type" value="Genomic_DNA"/>
</dbReference>
<protein>
    <submittedName>
        <fullName evidence="1">Uncharacterized protein</fullName>
    </submittedName>
</protein>
<dbReference type="AlphaFoldDB" id="A0A9P5VMP2"/>
<comment type="caution">
    <text evidence="1">The sequence shown here is derived from an EMBL/GenBank/DDBJ whole genome shotgun (WGS) entry which is preliminary data.</text>
</comment>